<evidence type="ECO:0000313" key="2">
    <source>
        <dbReference type="Proteomes" id="UP000245870"/>
    </source>
</evidence>
<accession>A0A2U0TJK5</accession>
<keyword evidence="2" id="KW-1185">Reference proteome</keyword>
<name>A0A2U0TJK5_9BACT</name>
<gene>
    <name evidence="1" type="ORF">C7379_13612</name>
</gene>
<dbReference type="AlphaFoldDB" id="A0A2U0TJK5"/>
<evidence type="ECO:0000313" key="1">
    <source>
        <dbReference type="EMBL" id="PVX43792.1"/>
    </source>
</evidence>
<reference evidence="1 2" key="1">
    <citation type="submission" date="2018-05" db="EMBL/GenBank/DDBJ databases">
        <title>Genomic Encyclopedia of Type Strains, Phase IV (KMG-IV): sequencing the most valuable type-strain genomes for metagenomic binning, comparative biology and taxonomic classification.</title>
        <authorList>
            <person name="Goeker M."/>
        </authorList>
    </citation>
    <scope>NUCLEOTIDE SEQUENCE [LARGE SCALE GENOMIC DNA]</scope>
    <source>
        <strain evidence="1 2">DSM 100333</strain>
    </source>
</reference>
<dbReference type="EMBL" id="QENY01000036">
    <property type="protein sequence ID" value="PVX43792.1"/>
    <property type="molecule type" value="Genomic_DNA"/>
</dbReference>
<proteinExistence type="predicted"/>
<protein>
    <submittedName>
        <fullName evidence="1">Uncharacterized protein</fullName>
    </submittedName>
</protein>
<organism evidence="1 2">
    <name type="scientific">Hallella colorans</name>
    <dbReference type="NCBI Taxonomy" id="1703337"/>
    <lineage>
        <taxon>Bacteria</taxon>
        <taxon>Pseudomonadati</taxon>
        <taxon>Bacteroidota</taxon>
        <taxon>Bacteroidia</taxon>
        <taxon>Bacteroidales</taxon>
        <taxon>Prevotellaceae</taxon>
        <taxon>Hallella</taxon>
    </lineage>
</organism>
<comment type="caution">
    <text evidence="1">The sequence shown here is derived from an EMBL/GenBank/DDBJ whole genome shotgun (WGS) entry which is preliminary data.</text>
</comment>
<sequence length="35" mass="3964">MNKEEMGYDLETSEFLSLSLFCNASKNSLSYVAKI</sequence>
<dbReference type="Proteomes" id="UP000245870">
    <property type="component" value="Unassembled WGS sequence"/>
</dbReference>